<name>J8ZQX2_EDHAE</name>
<dbReference type="AlphaFoldDB" id="J8ZQX2"/>
<dbReference type="Proteomes" id="UP000003163">
    <property type="component" value="Unassembled WGS sequence"/>
</dbReference>
<dbReference type="InParanoid" id="J8ZQX2"/>
<reference evidence="2 3" key="1">
    <citation type="submission" date="2011-08" db="EMBL/GenBank/DDBJ databases">
        <authorList>
            <person name="Liu Z.J."/>
            <person name="Shi F.L."/>
            <person name="Lu J.Q."/>
            <person name="Li M."/>
            <person name="Wang Z.L."/>
        </authorList>
    </citation>
    <scope>NUCLEOTIDE SEQUENCE [LARGE SCALE GENOMIC DNA]</scope>
    <source>
        <strain evidence="2 3">USNM 41457</strain>
    </source>
</reference>
<organism evidence="2 3">
    <name type="scientific">Edhazardia aedis (strain USNM 41457)</name>
    <name type="common">Microsporidian parasite</name>
    <dbReference type="NCBI Taxonomy" id="1003232"/>
    <lineage>
        <taxon>Eukaryota</taxon>
        <taxon>Fungi</taxon>
        <taxon>Fungi incertae sedis</taxon>
        <taxon>Microsporidia</taxon>
        <taxon>Edhazardia</taxon>
    </lineage>
</organism>
<evidence type="ECO:0000313" key="3">
    <source>
        <dbReference type="Proteomes" id="UP000003163"/>
    </source>
</evidence>
<accession>J8ZQX2</accession>
<gene>
    <name evidence="2" type="ORF">EDEG_03475</name>
</gene>
<protein>
    <submittedName>
        <fullName evidence="2">Uncharacterized protein</fullName>
    </submittedName>
</protein>
<keyword evidence="1" id="KW-0812">Transmembrane</keyword>
<dbReference type="VEuPathDB" id="MicrosporidiaDB:EDEG_03475"/>
<evidence type="ECO:0000256" key="1">
    <source>
        <dbReference type="SAM" id="Phobius"/>
    </source>
</evidence>
<proteinExistence type="predicted"/>
<comment type="caution">
    <text evidence="2">The sequence shown here is derived from an EMBL/GenBank/DDBJ whole genome shotgun (WGS) entry which is preliminary data.</text>
</comment>
<feature type="transmembrane region" description="Helical" evidence="1">
    <location>
        <begin position="12"/>
        <end position="34"/>
    </location>
</feature>
<evidence type="ECO:0000313" key="2">
    <source>
        <dbReference type="EMBL" id="EJW02073.1"/>
    </source>
</evidence>
<keyword evidence="1" id="KW-0472">Membrane</keyword>
<dbReference type="HOGENOM" id="CLU_1004823_0_0_1"/>
<keyword evidence="3" id="KW-1185">Reference proteome</keyword>
<reference evidence="3" key="2">
    <citation type="submission" date="2015-07" db="EMBL/GenBank/DDBJ databases">
        <title>Contrasting host-pathogen interactions and genome evolution in two generalist and specialist microsporidian pathogens of mosquitoes.</title>
        <authorList>
            <consortium name="The Broad Institute Genomics Platform"/>
            <consortium name="The Broad Institute Genome Sequencing Center for Infectious Disease"/>
            <person name="Cuomo C.A."/>
            <person name="Sanscrainte N.D."/>
            <person name="Goldberg J.M."/>
            <person name="Heiman D."/>
            <person name="Young S."/>
            <person name="Zeng Q."/>
            <person name="Becnel J.J."/>
            <person name="Birren B.W."/>
        </authorList>
    </citation>
    <scope>NUCLEOTIDE SEQUENCE [LARGE SCALE GENOMIC DNA]</scope>
    <source>
        <strain evidence="3">USNM 41457</strain>
    </source>
</reference>
<dbReference type="EMBL" id="AFBI03000091">
    <property type="protein sequence ID" value="EJW02073.1"/>
    <property type="molecule type" value="Genomic_DNA"/>
</dbReference>
<keyword evidence="1" id="KW-1133">Transmembrane helix</keyword>
<sequence>MNQNNSEKSKKQILIIIAASISVIILLTSGFVVWGRMHIKNVEKSAKKAYCAFDKIVQSESDSSIKCSKEITTPGYLLIRRHNISNTYDFCYRKKSLNISKYEEHKNLYLTMLDKQYYNSNEAFEYRNILTNVIRTNRHDNICVNTIKVSSDIKIKNFKYNKGFGHGLIRLFTKNNAFQFDNVYKKICNILVATFKNTHVSQNYISVACFVEDLELQIITVESKKALNDNLRGDLELKSYFYKIKNDKNGAKMFNILQAVIYHVEKAIHQKKHQVNG</sequence>